<organism evidence="7 8">
    <name type="scientific">Methanotorris formicicus Mc-S-70</name>
    <dbReference type="NCBI Taxonomy" id="647171"/>
    <lineage>
        <taxon>Archaea</taxon>
        <taxon>Methanobacteriati</taxon>
        <taxon>Methanobacteriota</taxon>
        <taxon>Methanomada group</taxon>
        <taxon>Methanococci</taxon>
        <taxon>Methanococcales</taxon>
        <taxon>Methanocaldococcaceae</taxon>
        <taxon>Methanotorris</taxon>
    </lineage>
</organism>
<dbReference type="AlphaFoldDB" id="H1KZH7"/>
<comment type="subcellular location">
    <subcellularLocation>
        <location evidence="1">Membrane</location>
        <topology evidence="1">Multi-pass membrane protein</topology>
    </subcellularLocation>
</comment>
<dbReference type="GO" id="GO:0016020">
    <property type="term" value="C:membrane"/>
    <property type="evidence" value="ECO:0007669"/>
    <property type="project" value="UniProtKB-SubCell"/>
</dbReference>
<evidence type="ECO:0000256" key="1">
    <source>
        <dbReference type="ARBA" id="ARBA00004141"/>
    </source>
</evidence>
<proteinExistence type="predicted"/>
<accession>H1KZH7</accession>
<dbReference type="RefSeq" id="WP_007044632.1">
    <property type="nucleotide sequence ID" value="NZ_AGJL01000028.1"/>
</dbReference>
<evidence type="ECO:0000256" key="5">
    <source>
        <dbReference type="SAM" id="Phobius"/>
    </source>
</evidence>
<protein>
    <recommendedName>
        <fullName evidence="6">TM2 domain-containing protein</fullName>
    </recommendedName>
</protein>
<keyword evidence="3 5" id="KW-1133">Transmembrane helix</keyword>
<evidence type="ECO:0000256" key="2">
    <source>
        <dbReference type="ARBA" id="ARBA00022692"/>
    </source>
</evidence>
<feature type="domain" description="TM2" evidence="6">
    <location>
        <begin position="29"/>
        <end position="76"/>
    </location>
</feature>
<evidence type="ECO:0000259" key="6">
    <source>
        <dbReference type="Pfam" id="PF05154"/>
    </source>
</evidence>
<feature type="transmembrane region" description="Helical" evidence="5">
    <location>
        <begin position="56"/>
        <end position="74"/>
    </location>
</feature>
<dbReference type="PATRIC" id="fig|647171.4.peg.1178"/>
<evidence type="ECO:0000313" key="7">
    <source>
        <dbReference type="EMBL" id="EHP85985.1"/>
    </source>
</evidence>
<reference evidence="7 8" key="1">
    <citation type="submission" date="2011-09" db="EMBL/GenBank/DDBJ databases">
        <title>The draft genome of Methanotorris formicicus Mc-S-70.</title>
        <authorList>
            <consortium name="US DOE Joint Genome Institute (JGI-PGF)"/>
            <person name="Lucas S."/>
            <person name="Han J."/>
            <person name="Lapidus A."/>
            <person name="Cheng J.-F."/>
            <person name="Goodwin L."/>
            <person name="Pitluck S."/>
            <person name="Peters L."/>
            <person name="Land M.L."/>
            <person name="Hauser L."/>
            <person name="Sieprawska-Lupa M."/>
            <person name="Takai K."/>
            <person name="Miyazaki J."/>
            <person name="Whitman W."/>
            <person name="Woyke T.J."/>
        </authorList>
    </citation>
    <scope>NUCLEOTIDE SEQUENCE [LARGE SCALE GENOMIC DNA]</scope>
    <source>
        <strain evidence="7 8">Mc-S-70</strain>
    </source>
</reference>
<dbReference type="Pfam" id="PF05154">
    <property type="entry name" value="TM2"/>
    <property type="match status" value="1"/>
</dbReference>
<evidence type="ECO:0000313" key="8">
    <source>
        <dbReference type="Proteomes" id="UP000003706"/>
    </source>
</evidence>
<dbReference type="EMBL" id="AGJL01000028">
    <property type="protein sequence ID" value="EHP85985.1"/>
    <property type="molecule type" value="Genomic_DNA"/>
</dbReference>
<name>H1KZH7_9EURY</name>
<evidence type="ECO:0000256" key="4">
    <source>
        <dbReference type="ARBA" id="ARBA00023136"/>
    </source>
</evidence>
<gene>
    <name evidence="7" type="ORF">MetfoDRAFT_1200</name>
</gene>
<dbReference type="InterPro" id="IPR007829">
    <property type="entry name" value="TM2"/>
</dbReference>
<keyword evidence="2 5" id="KW-0812">Transmembrane</keyword>
<keyword evidence="4 5" id="KW-0472">Membrane</keyword>
<keyword evidence="8" id="KW-1185">Reference proteome</keyword>
<feature type="transmembrane region" description="Helical" evidence="5">
    <location>
        <begin position="31"/>
        <end position="50"/>
    </location>
</feature>
<dbReference type="Proteomes" id="UP000003706">
    <property type="component" value="Unassembled WGS sequence"/>
</dbReference>
<comment type="caution">
    <text evidence="7">The sequence shown here is derived from an EMBL/GenBank/DDBJ whole genome shotgun (WGS) entry which is preliminary data.</text>
</comment>
<sequence>MDEMEAMQIKEFVKDMDKTQRIVYYEQKKKSVGIAVLLSVVIPGAGQMYLRRVGKGIILLLTCWLIIPWIYSIYDAYKSAKDYNAQLYSIIFSKDECNGDKFQ</sequence>
<evidence type="ECO:0000256" key="3">
    <source>
        <dbReference type="ARBA" id="ARBA00022989"/>
    </source>
</evidence>
<dbReference type="STRING" id="647171.MetfoDRAFT_1200"/>